<protein>
    <recommendedName>
        <fullName evidence="4">Cytotoxic translational repressor of toxin-antitoxin stability system</fullName>
    </recommendedName>
</protein>
<name>A0A6S6R2J1_9FIRM</name>
<organism evidence="2 3">
    <name type="scientific">Anaerocolumna cellulosilytica</name>
    <dbReference type="NCBI Taxonomy" id="433286"/>
    <lineage>
        <taxon>Bacteria</taxon>
        <taxon>Bacillati</taxon>
        <taxon>Bacillota</taxon>
        <taxon>Clostridia</taxon>
        <taxon>Lachnospirales</taxon>
        <taxon>Lachnospiraceae</taxon>
        <taxon>Anaerocolumna</taxon>
    </lineage>
</organism>
<feature type="region of interest" description="Disordered" evidence="1">
    <location>
        <begin position="1"/>
        <end position="31"/>
    </location>
</feature>
<dbReference type="SUPFAM" id="SSF143011">
    <property type="entry name" value="RelE-like"/>
    <property type="match status" value="1"/>
</dbReference>
<evidence type="ECO:0000313" key="3">
    <source>
        <dbReference type="Proteomes" id="UP000515561"/>
    </source>
</evidence>
<dbReference type="AlphaFoldDB" id="A0A6S6R2J1"/>
<feature type="region of interest" description="Disordered" evidence="1">
    <location>
        <begin position="44"/>
        <end position="76"/>
    </location>
</feature>
<accession>A0A6S6R2J1</accession>
<dbReference type="EMBL" id="AP023367">
    <property type="protein sequence ID" value="BCJ93248.1"/>
    <property type="molecule type" value="Genomic_DNA"/>
</dbReference>
<dbReference type="RefSeq" id="WP_207727992.1">
    <property type="nucleotide sequence ID" value="NZ_AP023367.1"/>
</dbReference>
<keyword evidence="3" id="KW-1185">Reference proteome</keyword>
<gene>
    <name evidence="2" type="ORF">acsn021_08170</name>
</gene>
<reference evidence="2 3" key="1">
    <citation type="journal article" date="2016" name="Int. J. Syst. Evol. Microbiol.">
        <title>Descriptions of Anaerotaenia torta gen. nov., sp. nov. and Anaerocolumna cellulosilytica gen. nov., sp. nov. isolated from a methanogenic reactor of cattle waste.</title>
        <authorList>
            <person name="Uek A."/>
            <person name="Ohtaki Y."/>
            <person name="Kaku N."/>
            <person name="Ueki K."/>
        </authorList>
    </citation>
    <scope>NUCLEOTIDE SEQUENCE [LARGE SCALE GENOMIC DNA]</scope>
    <source>
        <strain evidence="2 3">SN021</strain>
    </source>
</reference>
<dbReference type="Proteomes" id="UP000515561">
    <property type="component" value="Chromosome"/>
</dbReference>
<proteinExistence type="predicted"/>
<sequence length="99" mass="10806">MDGGNEGGSKTKVEVPKNVERQVKKLSPEAKKGYDKAIDALENGNTQGLNEHPLSGDRKGQWAVDMKGTGKGRGKGRIIYEKGKDGIIKIIEILTDHNY</sequence>
<evidence type="ECO:0008006" key="4">
    <source>
        <dbReference type="Google" id="ProtNLM"/>
    </source>
</evidence>
<feature type="compositionally biased region" description="Basic and acidic residues" evidence="1">
    <location>
        <begin position="9"/>
        <end position="31"/>
    </location>
</feature>
<evidence type="ECO:0000256" key="1">
    <source>
        <dbReference type="SAM" id="MobiDB-lite"/>
    </source>
</evidence>
<dbReference type="KEGG" id="acel:acsn021_08170"/>
<dbReference type="Gene3D" id="3.30.2310.20">
    <property type="entry name" value="RelE-like"/>
    <property type="match status" value="1"/>
</dbReference>
<dbReference type="InterPro" id="IPR035093">
    <property type="entry name" value="RelE/ParE_toxin_dom_sf"/>
</dbReference>
<evidence type="ECO:0000313" key="2">
    <source>
        <dbReference type="EMBL" id="BCJ93248.1"/>
    </source>
</evidence>